<evidence type="ECO:0000256" key="1">
    <source>
        <dbReference type="SAM" id="MobiDB-lite"/>
    </source>
</evidence>
<evidence type="ECO:0000259" key="2">
    <source>
        <dbReference type="Pfam" id="PF13529"/>
    </source>
</evidence>
<dbReference type="AlphaFoldDB" id="A0A543EUB7"/>
<feature type="region of interest" description="Disordered" evidence="1">
    <location>
        <begin position="85"/>
        <end position="107"/>
    </location>
</feature>
<evidence type="ECO:0000313" key="4">
    <source>
        <dbReference type="Proteomes" id="UP000320235"/>
    </source>
</evidence>
<evidence type="ECO:0000313" key="3">
    <source>
        <dbReference type="EMBL" id="TQM25168.1"/>
    </source>
</evidence>
<dbReference type="Gene3D" id="3.90.70.10">
    <property type="entry name" value="Cysteine proteinases"/>
    <property type="match status" value="1"/>
</dbReference>
<organism evidence="3 4">
    <name type="scientific">Microbacterium kyungheense</name>
    <dbReference type="NCBI Taxonomy" id="1263636"/>
    <lineage>
        <taxon>Bacteria</taxon>
        <taxon>Bacillati</taxon>
        <taxon>Actinomycetota</taxon>
        <taxon>Actinomycetes</taxon>
        <taxon>Micrococcales</taxon>
        <taxon>Microbacteriaceae</taxon>
        <taxon>Microbacterium</taxon>
    </lineage>
</organism>
<dbReference type="InterPro" id="IPR039564">
    <property type="entry name" value="Peptidase_C39-like"/>
</dbReference>
<accession>A0A543EUB7</accession>
<sequence>MHPDPPVAPPPARPEWHTHLVRADTAAGWDGRRWTSAALSPVFAADAPPDEVVPSWNLEPGAGADVEIRARSVVAGWHPWQDMAHWGAPGDRRSSPAHAPSDAPDDLLPVVDTDILRAAPRDRWDAVQLRVTLHEPSPASARPLRLAAVSFTAPRASAGRGPAVAAVPHALAVPPLSQRAYPARDDLGGGGPAWCSPTSLTMVASAWGMALPAAAAADAPHGADPRVPGVARAVYDSSYDGTGNWAFNTAAAGEWGLDAVVTRLASLNEASTLTQSGIPLIASVSFRDGELPGADYATAGHLLVIRGFDARGDVLVADPANPGGAAGLRTYPRDPFDTAWSHSRRTVYLVTPRGRALPPAAGEAAW</sequence>
<dbReference type="Pfam" id="PF13529">
    <property type="entry name" value="Peptidase_C39_2"/>
    <property type="match status" value="1"/>
</dbReference>
<dbReference type="EMBL" id="VFPE01000003">
    <property type="protein sequence ID" value="TQM25168.1"/>
    <property type="molecule type" value="Genomic_DNA"/>
</dbReference>
<gene>
    <name evidence="3" type="ORF">FB391_2628</name>
</gene>
<feature type="domain" description="Peptidase C39-like" evidence="2">
    <location>
        <begin position="171"/>
        <end position="320"/>
    </location>
</feature>
<proteinExistence type="predicted"/>
<dbReference type="Proteomes" id="UP000320235">
    <property type="component" value="Unassembled WGS sequence"/>
</dbReference>
<reference evidence="3 4" key="1">
    <citation type="submission" date="2019-06" db="EMBL/GenBank/DDBJ databases">
        <title>Sequencing the genomes of 1000 actinobacteria strains.</title>
        <authorList>
            <person name="Klenk H.-P."/>
        </authorList>
    </citation>
    <scope>NUCLEOTIDE SEQUENCE [LARGE SCALE GENOMIC DNA]</scope>
    <source>
        <strain evidence="3 4">DSM 105492</strain>
    </source>
</reference>
<comment type="caution">
    <text evidence="3">The sequence shown here is derived from an EMBL/GenBank/DDBJ whole genome shotgun (WGS) entry which is preliminary data.</text>
</comment>
<protein>
    <submittedName>
        <fullName evidence="3">Peptidase C39-like protein</fullName>
    </submittedName>
</protein>
<keyword evidence="4" id="KW-1185">Reference proteome</keyword>
<name>A0A543EUB7_9MICO</name>